<evidence type="ECO:0000256" key="2">
    <source>
        <dbReference type="SAM" id="Phobius"/>
    </source>
</evidence>
<keyword evidence="2" id="KW-0812">Transmembrane</keyword>
<dbReference type="AlphaFoldDB" id="A0A8H3ITY8"/>
<feature type="compositionally biased region" description="Polar residues" evidence="1">
    <location>
        <begin position="52"/>
        <end position="62"/>
    </location>
</feature>
<feature type="transmembrane region" description="Helical" evidence="2">
    <location>
        <begin position="222"/>
        <end position="246"/>
    </location>
</feature>
<comment type="caution">
    <text evidence="3">The sequence shown here is derived from an EMBL/GenBank/DDBJ whole genome shotgun (WGS) entry which is preliminary data.</text>
</comment>
<dbReference type="Proteomes" id="UP000664534">
    <property type="component" value="Unassembled WGS sequence"/>
</dbReference>
<feature type="region of interest" description="Disordered" evidence="1">
    <location>
        <begin position="1"/>
        <end position="115"/>
    </location>
</feature>
<name>A0A8H3ITY8_9LECA</name>
<feature type="transmembrane region" description="Helical" evidence="2">
    <location>
        <begin position="189"/>
        <end position="210"/>
    </location>
</feature>
<keyword evidence="2" id="KW-0472">Membrane</keyword>
<organism evidence="3 4">
    <name type="scientific">Imshaugia aleurites</name>
    <dbReference type="NCBI Taxonomy" id="172621"/>
    <lineage>
        <taxon>Eukaryota</taxon>
        <taxon>Fungi</taxon>
        <taxon>Dikarya</taxon>
        <taxon>Ascomycota</taxon>
        <taxon>Pezizomycotina</taxon>
        <taxon>Lecanoromycetes</taxon>
        <taxon>OSLEUM clade</taxon>
        <taxon>Lecanoromycetidae</taxon>
        <taxon>Lecanorales</taxon>
        <taxon>Lecanorineae</taxon>
        <taxon>Parmeliaceae</taxon>
        <taxon>Imshaugia</taxon>
    </lineage>
</organism>
<sequence>MSNSKIGSGSGSHHEQQPHSLHYRKAYESSDPDQDTLQPLHDSIEQADHTVNPCNSNQTHSIPASPPSHGIDHSNPPPTSKETHPIPANLPHTPAHEKPRTPKPSGPSDTKFSTAPPCGFRSDHLTLSDFAFLTIASSPALLHLYGRFFAQTPTARQLGTWFALLILPISAPLYRWEKLPHFAPDTLEVMSYGSAVTVTVDTGMVFYGYVTAFPPTSEAEWLIFYPAVVAAVACWAVLVGFLWACVVV</sequence>
<keyword evidence="4" id="KW-1185">Reference proteome</keyword>
<protein>
    <submittedName>
        <fullName evidence="3">Uncharacterized protein</fullName>
    </submittedName>
</protein>
<accession>A0A8H3ITY8</accession>
<dbReference type="EMBL" id="CAJPDT010000070">
    <property type="protein sequence ID" value="CAF9933445.1"/>
    <property type="molecule type" value="Genomic_DNA"/>
</dbReference>
<gene>
    <name evidence="3" type="ORF">IMSHALPRED_009364</name>
</gene>
<feature type="transmembrane region" description="Helical" evidence="2">
    <location>
        <begin position="158"/>
        <end position="177"/>
    </location>
</feature>
<keyword evidence="2" id="KW-1133">Transmembrane helix</keyword>
<proteinExistence type="predicted"/>
<evidence type="ECO:0000313" key="3">
    <source>
        <dbReference type="EMBL" id="CAF9933445.1"/>
    </source>
</evidence>
<reference evidence="3" key="1">
    <citation type="submission" date="2021-03" db="EMBL/GenBank/DDBJ databases">
        <authorList>
            <person name="Tagirdzhanova G."/>
        </authorList>
    </citation>
    <scope>NUCLEOTIDE SEQUENCE</scope>
</reference>
<evidence type="ECO:0000313" key="4">
    <source>
        <dbReference type="Proteomes" id="UP000664534"/>
    </source>
</evidence>
<evidence type="ECO:0000256" key="1">
    <source>
        <dbReference type="SAM" id="MobiDB-lite"/>
    </source>
</evidence>